<keyword evidence="6" id="KW-0808">Transferase</keyword>
<organism evidence="9 10">
    <name type="scientific">Salix dunnii</name>
    <dbReference type="NCBI Taxonomy" id="1413687"/>
    <lineage>
        <taxon>Eukaryota</taxon>
        <taxon>Viridiplantae</taxon>
        <taxon>Streptophyta</taxon>
        <taxon>Embryophyta</taxon>
        <taxon>Tracheophyta</taxon>
        <taxon>Spermatophyta</taxon>
        <taxon>Magnoliopsida</taxon>
        <taxon>eudicotyledons</taxon>
        <taxon>Gunneridae</taxon>
        <taxon>Pentapetalae</taxon>
        <taxon>rosids</taxon>
        <taxon>fabids</taxon>
        <taxon>Malpighiales</taxon>
        <taxon>Salicaceae</taxon>
        <taxon>Saliceae</taxon>
        <taxon>Salix</taxon>
    </lineage>
</organism>
<dbReference type="CDD" id="cd07990">
    <property type="entry name" value="LPLAT_LCLAT1-like"/>
    <property type="match status" value="1"/>
</dbReference>
<comment type="pathway">
    <text evidence="3">Lipid metabolism.</text>
</comment>
<comment type="pathway">
    <text evidence="2">Phospholipid metabolism; CDP-diacylglycerol biosynthesis; CDP-diacylglycerol from sn-glycerol 3-phosphate: step 2/3.</text>
</comment>
<dbReference type="GO" id="GO:0012505">
    <property type="term" value="C:endomembrane system"/>
    <property type="evidence" value="ECO:0007669"/>
    <property type="project" value="TreeGrafter"/>
</dbReference>
<keyword evidence="7" id="KW-0012">Acyltransferase</keyword>
<dbReference type="InterPro" id="IPR032098">
    <property type="entry name" value="Acyltransf_C"/>
</dbReference>
<keyword evidence="10" id="KW-1185">Reference proteome</keyword>
<dbReference type="GO" id="GO:0003841">
    <property type="term" value="F:1-acylglycerol-3-phosphate O-acyltransferase activity"/>
    <property type="evidence" value="ECO:0007669"/>
    <property type="project" value="UniProtKB-EC"/>
</dbReference>
<dbReference type="Proteomes" id="UP000657918">
    <property type="component" value="Unassembled WGS sequence"/>
</dbReference>
<sequence>MCILILIFGSEQKCQRSQKFASEVGLPVLKNVVLLKTRGFCLCLEVLRGSLDAVYDVSIAYKHQLPTFLDNVFGTDPSEVHIHVRRIPAKEMPASDSEAATWLMDRVQLKDRLLSDFKAHGHFPNEGIEHELSTLRCFVNFTVGPFSIQRKNGSENHQLSRYRPVLD</sequence>
<evidence type="ECO:0000313" key="9">
    <source>
        <dbReference type="EMBL" id="KAF9671869.1"/>
    </source>
</evidence>
<evidence type="ECO:0000256" key="5">
    <source>
        <dbReference type="ARBA" id="ARBA00013211"/>
    </source>
</evidence>
<protein>
    <recommendedName>
        <fullName evidence="5">1-acylglycerol-3-phosphate O-acyltransferase</fullName>
        <ecNumber evidence="5">2.3.1.51</ecNumber>
    </recommendedName>
</protein>
<comment type="similarity">
    <text evidence="4">Belongs to the 1-acyl-sn-glycerol-3-phosphate acyltransferase family.</text>
</comment>
<evidence type="ECO:0000313" key="10">
    <source>
        <dbReference type="Proteomes" id="UP000657918"/>
    </source>
</evidence>
<evidence type="ECO:0000256" key="1">
    <source>
        <dbReference type="ARBA" id="ARBA00001141"/>
    </source>
</evidence>
<evidence type="ECO:0000256" key="7">
    <source>
        <dbReference type="ARBA" id="ARBA00023315"/>
    </source>
</evidence>
<accession>A0A835MPP9</accession>
<dbReference type="PANTHER" id="PTHR10983:SF16">
    <property type="entry name" value="LYSOCARDIOLIPIN ACYLTRANSFERASE 1"/>
    <property type="match status" value="1"/>
</dbReference>
<comment type="caution">
    <text evidence="9">The sequence shown here is derived from an EMBL/GenBank/DDBJ whole genome shotgun (WGS) entry which is preliminary data.</text>
</comment>
<evidence type="ECO:0000256" key="6">
    <source>
        <dbReference type="ARBA" id="ARBA00022679"/>
    </source>
</evidence>
<name>A0A835MPP9_9ROSI</name>
<dbReference type="EC" id="2.3.1.51" evidence="5"/>
<dbReference type="PANTHER" id="PTHR10983">
    <property type="entry name" value="1-ACYLGLYCEROL-3-PHOSPHATE ACYLTRANSFERASE-RELATED"/>
    <property type="match status" value="1"/>
</dbReference>
<dbReference type="OrthoDB" id="189226at2759"/>
<evidence type="ECO:0000256" key="4">
    <source>
        <dbReference type="ARBA" id="ARBA00008655"/>
    </source>
</evidence>
<comment type="catalytic activity">
    <reaction evidence="1">
        <text>a 1-acyl-sn-glycero-3-phosphate + an acyl-CoA = a 1,2-diacyl-sn-glycero-3-phosphate + CoA</text>
        <dbReference type="Rhea" id="RHEA:19709"/>
        <dbReference type="ChEBI" id="CHEBI:57287"/>
        <dbReference type="ChEBI" id="CHEBI:57970"/>
        <dbReference type="ChEBI" id="CHEBI:58342"/>
        <dbReference type="ChEBI" id="CHEBI:58608"/>
        <dbReference type="EC" id="2.3.1.51"/>
    </reaction>
</comment>
<dbReference type="AlphaFoldDB" id="A0A835MPP9"/>
<reference evidence="9 10" key="1">
    <citation type="submission" date="2020-10" db="EMBL/GenBank/DDBJ databases">
        <title>Plant Genome Project.</title>
        <authorList>
            <person name="Zhang R.-G."/>
        </authorList>
    </citation>
    <scope>NUCLEOTIDE SEQUENCE [LARGE SCALE GENOMIC DNA]</scope>
    <source>
        <strain evidence="9">FAFU-HL-1</strain>
        <tissue evidence="9">Leaf</tissue>
    </source>
</reference>
<dbReference type="GO" id="GO:0016024">
    <property type="term" value="P:CDP-diacylglycerol biosynthetic process"/>
    <property type="evidence" value="ECO:0007669"/>
    <property type="project" value="UniProtKB-UniPathway"/>
</dbReference>
<evidence type="ECO:0000259" key="8">
    <source>
        <dbReference type="Pfam" id="PF16076"/>
    </source>
</evidence>
<evidence type="ECO:0000256" key="2">
    <source>
        <dbReference type="ARBA" id="ARBA00004728"/>
    </source>
</evidence>
<proteinExistence type="inferred from homology"/>
<feature type="domain" description="Acyltransferase C-terminal" evidence="8">
    <location>
        <begin position="74"/>
        <end position="141"/>
    </location>
</feature>
<evidence type="ECO:0000256" key="3">
    <source>
        <dbReference type="ARBA" id="ARBA00005189"/>
    </source>
</evidence>
<dbReference type="UniPathway" id="UPA00557">
    <property type="reaction ID" value="UER00613"/>
</dbReference>
<dbReference type="Pfam" id="PF16076">
    <property type="entry name" value="Acyltransf_C"/>
    <property type="match status" value="1"/>
</dbReference>
<gene>
    <name evidence="9" type="ORF">SADUNF_Sadunf12G0094900</name>
</gene>
<dbReference type="EMBL" id="JADGMS010000012">
    <property type="protein sequence ID" value="KAF9671869.1"/>
    <property type="molecule type" value="Genomic_DNA"/>
</dbReference>